<dbReference type="PROSITE" id="PS50293">
    <property type="entry name" value="TPR_REGION"/>
    <property type="match status" value="1"/>
</dbReference>
<dbReference type="AlphaFoldDB" id="A0A1V4QDH0"/>
<evidence type="ECO:0000313" key="4">
    <source>
        <dbReference type="Proteomes" id="UP000191663"/>
    </source>
</evidence>
<dbReference type="SMART" id="SM00028">
    <property type="entry name" value="TPR"/>
    <property type="match status" value="5"/>
</dbReference>
<comment type="caution">
    <text evidence="3">The sequence shown here is derived from an EMBL/GenBank/DDBJ whole genome shotgun (WGS) entry which is preliminary data.</text>
</comment>
<dbReference type="PROSITE" id="PS50005">
    <property type="entry name" value="TPR"/>
    <property type="match status" value="3"/>
</dbReference>
<protein>
    <submittedName>
        <fullName evidence="3">Uncharacterized protein</fullName>
    </submittedName>
</protein>
<feature type="repeat" description="TPR" evidence="1">
    <location>
        <begin position="51"/>
        <end position="84"/>
    </location>
</feature>
<proteinExistence type="predicted"/>
<keyword evidence="2" id="KW-0175">Coiled coil</keyword>
<dbReference type="SUPFAM" id="SSF48452">
    <property type="entry name" value="TPR-like"/>
    <property type="match status" value="1"/>
</dbReference>
<evidence type="ECO:0000256" key="2">
    <source>
        <dbReference type="SAM" id="Coils"/>
    </source>
</evidence>
<accession>A0A1V4QDH0</accession>
<evidence type="ECO:0000256" key="1">
    <source>
        <dbReference type="PROSITE-ProRule" id="PRU00339"/>
    </source>
</evidence>
<gene>
    <name evidence="3" type="ORF">BXT86_06600</name>
</gene>
<feature type="coiled-coil region" evidence="2">
    <location>
        <begin position="175"/>
        <end position="202"/>
    </location>
</feature>
<dbReference type="Proteomes" id="UP000191663">
    <property type="component" value="Unassembled WGS sequence"/>
</dbReference>
<name>A0A1V4QDH0_UNCW3</name>
<dbReference type="PROSITE" id="PS51257">
    <property type="entry name" value="PROKAR_LIPOPROTEIN"/>
    <property type="match status" value="1"/>
</dbReference>
<dbReference type="EMBL" id="MUKB01000128">
    <property type="protein sequence ID" value="OPX17419.1"/>
    <property type="molecule type" value="Genomic_DNA"/>
</dbReference>
<dbReference type="InterPro" id="IPR011990">
    <property type="entry name" value="TPR-like_helical_dom_sf"/>
</dbReference>
<dbReference type="Pfam" id="PF13181">
    <property type="entry name" value="TPR_8"/>
    <property type="match status" value="2"/>
</dbReference>
<dbReference type="Gene3D" id="1.25.40.10">
    <property type="entry name" value="Tetratricopeptide repeat domain"/>
    <property type="match status" value="2"/>
</dbReference>
<feature type="repeat" description="TPR" evidence="1">
    <location>
        <begin position="239"/>
        <end position="272"/>
    </location>
</feature>
<organism evidence="3 4">
    <name type="scientific">candidate division WOR-3 bacterium 4484_100</name>
    <dbReference type="NCBI Taxonomy" id="1936077"/>
    <lineage>
        <taxon>Bacteria</taxon>
        <taxon>Bacteria division WOR-3</taxon>
    </lineage>
</organism>
<feature type="repeat" description="TPR" evidence="1">
    <location>
        <begin position="125"/>
        <end position="158"/>
    </location>
</feature>
<dbReference type="InterPro" id="IPR019734">
    <property type="entry name" value="TPR_rpt"/>
</dbReference>
<evidence type="ECO:0000313" key="3">
    <source>
        <dbReference type="EMBL" id="OPX17419.1"/>
    </source>
</evidence>
<dbReference type="Pfam" id="PF13424">
    <property type="entry name" value="TPR_12"/>
    <property type="match status" value="1"/>
</dbReference>
<reference evidence="4" key="1">
    <citation type="submission" date="2017-01" db="EMBL/GenBank/DDBJ databases">
        <title>Novel pathways for hydrocarbon cycling and metabolic interdependencies in hydrothermal sediment communities.</title>
        <authorList>
            <person name="Dombrowski N."/>
            <person name="Seitz K."/>
            <person name="Teske A."/>
            <person name="Baker B."/>
        </authorList>
    </citation>
    <scope>NUCLEOTIDE SEQUENCE [LARGE SCALE GENOMIC DNA]</scope>
</reference>
<sequence length="291" mass="33776">MKRLILLIITLTLSGCAHKEMRVKNARKFIRNWDYDRALTELISLRNENDAEVQYLLGLCYLKKNEFVEAEKYFKHSLDINNTFKDSIVNVYNNLARNAIKIDEPERALKFYQAIARLVHEFKQASNLSLVGDINFEKKNYFAAISAYRQALEIDSTSKLARRVKHNLIKSLIGADSLHSALKLATQEYEKLKTAANLLQLSEVKFALGKKYLATAQYDSAEIFFQSIVHNQEPKSLLDDAYFYLGEIYQTTERMEKAVSAYKKVLRLDPYQKGPFTRKAKERLKELKEKL</sequence>
<keyword evidence="1" id="KW-0802">TPR repeat</keyword>
<dbReference type="PANTHER" id="PTHR12558:SF13">
    <property type="entry name" value="CELL DIVISION CYCLE PROTEIN 27 HOMOLOG"/>
    <property type="match status" value="1"/>
</dbReference>
<dbReference type="PANTHER" id="PTHR12558">
    <property type="entry name" value="CELL DIVISION CYCLE 16,23,27"/>
    <property type="match status" value="1"/>
</dbReference>